<keyword evidence="6" id="KW-0687">Ribonucleoprotein</keyword>
<keyword evidence="10" id="KW-1185">Reference proteome</keyword>
<evidence type="ECO:0000256" key="6">
    <source>
        <dbReference type="ARBA" id="ARBA00023274"/>
    </source>
</evidence>
<dbReference type="GO" id="GO:0070034">
    <property type="term" value="F:telomerase RNA binding"/>
    <property type="evidence" value="ECO:0007669"/>
    <property type="project" value="TreeGrafter"/>
</dbReference>
<dbReference type="AlphaFoldDB" id="A0AAE0B2F4"/>
<evidence type="ECO:0000256" key="2">
    <source>
        <dbReference type="ARBA" id="ARBA00009462"/>
    </source>
</evidence>
<dbReference type="InterPro" id="IPR007264">
    <property type="entry name" value="H/ACA_rnp_Nop10"/>
</dbReference>
<feature type="region of interest" description="Disordered" evidence="8">
    <location>
        <begin position="18"/>
        <end position="37"/>
    </location>
</feature>
<dbReference type="SUPFAM" id="SSF144210">
    <property type="entry name" value="Nop10-like SnoRNP"/>
    <property type="match status" value="1"/>
</dbReference>
<comment type="subcellular location">
    <subcellularLocation>
        <location evidence="1">Nucleus</location>
        <location evidence="1">Nucleolus</location>
    </subcellularLocation>
</comment>
<evidence type="ECO:0000313" key="9">
    <source>
        <dbReference type="EMBL" id="KAK3228836.1"/>
    </source>
</evidence>
<dbReference type="Gene3D" id="2.20.28.40">
    <property type="entry name" value="H/ACA ribonucleoprotein complex, subunit Nop10"/>
    <property type="match status" value="1"/>
</dbReference>
<dbReference type="GO" id="GO:0031120">
    <property type="term" value="P:snRNA pseudouridine synthesis"/>
    <property type="evidence" value="ECO:0007669"/>
    <property type="project" value="TreeGrafter"/>
</dbReference>
<accession>A0AAE0B2F4</accession>
<evidence type="ECO:0000256" key="1">
    <source>
        <dbReference type="ARBA" id="ARBA00004604"/>
    </source>
</evidence>
<reference evidence="9" key="1">
    <citation type="journal article" date="2023" name="Plant J.">
        <title>Genome sequences and population genomics provide insights into the demographic history, inbreeding, and mutation load of two 'living fossil' tree species of Dipteronia.</title>
        <authorList>
            <person name="Feng Y."/>
            <person name="Comes H.P."/>
            <person name="Chen J."/>
            <person name="Zhu S."/>
            <person name="Lu R."/>
            <person name="Zhang X."/>
            <person name="Li P."/>
            <person name="Qiu J."/>
            <person name="Olsen K.M."/>
            <person name="Qiu Y."/>
        </authorList>
    </citation>
    <scope>NUCLEOTIDE SEQUENCE</scope>
    <source>
        <strain evidence="9">NBL</strain>
    </source>
</reference>
<evidence type="ECO:0000256" key="7">
    <source>
        <dbReference type="ARBA" id="ARBA00030185"/>
    </source>
</evidence>
<dbReference type="InterPro" id="IPR036756">
    <property type="entry name" value="H/ACA_rnp_Nop10_sf"/>
</dbReference>
<evidence type="ECO:0000256" key="8">
    <source>
        <dbReference type="SAM" id="MobiDB-lite"/>
    </source>
</evidence>
<dbReference type="GO" id="GO:0030515">
    <property type="term" value="F:snoRNA binding"/>
    <property type="evidence" value="ECO:0007669"/>
    <property type="project" value="InterPro"/>
</dbReference>
<dbReference type="FunFam" id="2.20.28.40:FF:000001">
    <property type="entry name" value="H/ACA ribonucleoprotein complex subunit 3"/>
    <property type="match status" value="1"/>
</dbReference>
<dbReference type="Pfam" id="PF04135">
    <property type="entry name" value="Nop10p"/>
    <property type="match status" value="1"/>
</dbReference>
<keyword evidence="5" id="KW-0539">Nucleus</keyword>
<comment type="caution">
    <text evidence="9">The sequence shown here is derived from an EMBL/GenBank/DDBJ whole genome shotgun (WGS) entry which is preliminary data.</text>
</comment>
<proteinExistence type="inferred from homology"/>
<evidence type="ECO:0000313" key="10">
    <source>
        <dbReference type="Proteomes" id="UP001281410"/>
    </source>
</evidence>
<dbReference type="GO" id="GO:1904874">
    <property type="term" value="P:positive regulation of telomerase RNA localization to Cajal body"/>
    <property type="evidence" value="ECO:0007669"/>
    <property type="project" value="TreeGrafter"/>
</dbReference>
<evidence type="ECO:0000256" key="4">
    <source>
        <dbReference type="ARBA" id="ARBA00022552"/>
    </source>
</evidence>
<evidence type="ECO:0000256" key="5">
    <source>
        <dbReference type="ARBA" id="ARBA00023242"/>
    </source>
</evidence>
<organism evidence="9 10">
    <name type="scientific">Dipteronia sinensis</name>
    <dbReference type="NCBI Taxonomy" id="43782"/>
    <lineage>
        <taxon>Eukaryota</taxon>
        <taxon>Viridiplantae</taxon>
        <taxon>Streptophyta</taxon>
        <taxon>Embryophyta</taxon>
        <taxon>Tracheophyta</taxon>
        <taxon>Spermatophyta</taxon>
        <taxon>Magnoliopsida</taxon>
        <taxon>eudicotyledons</taxon>
        <taxon>Gunneridae</taxon>
        <taxon>Pentapetalae</taxon>
        <taxon>rosids</taxon>
        <taxon>malvids</taxon>
        <taxon>Sapindales</taxon>
        <taxon>Sapindaceae</taxon>
        <taxon>Hippocastanoideae</taxon>
        <taxon>Acereae</taxon>
        <taxon>Dipteronia</taxon>
    </lineage>
</organism>
<name>A0AAE0B2F4_9ROSI</name>
<evidence type="ECO:0000256" key="3">
    <source>
        <dbReference type="ARBA" id="ARBA00022517"/>
    </source>
</evidence>
<dbReference type="Proteomes" id="UP001281410">
    <property type="component" value="Unassembled WGS sequence"/>
</dbReference>
<sequence>MYLQFYINDNGDKVYTTKKESPVGLPTESAHPARFSPDDKYSRQRVLLKKRFGLLPTQKPAPNHCGSICKGSFYRCVECDMNIHLECIPLPRAINHKCHCHPLTLTNSVNKDVFGEYYCCDIDACETEINPDYHAYCCEECIYIALIECVIIENEDAWQDWQPELAALSFDTKDESELEGLSLVEVNKRIAHRGISFRA</sequence>
<dbReference type="PANTHER" id="PTHR13305">
    <property type="entry name" value="RIBOSOME BIOGENESIS PROTEIN NOP10"/>
    <property type="match status" value="1"/>
</dbReference>
<comment type="similarity">
    <text evidence="2">Belongs to the NOP10 family.</text>
</comment>
<keyword evidence="3" id="KW-0690">Ribosome biogenesis</keyword>
<dbReference type="GO" id="GO:0031429">
    <property type="term" value="C:box H/ACA snoRNP complex"/>
    <property type="evidence" value="ECO:0007669"/>
    <property type="project" value="TreeGrafter"/>
</dbReference>
<keyword evidence="4" id="KW-0698">rRNA processing</keyword>
<dbReference type="EMBL" id="JANJYJ010000001">
    <property type="protein sequence ID" value="KAK3228836.1"/>
    <property type="molecule type" value="Genomic_DNA"/>
</dbReference>
<dbReference type="InterPro" id="IPR046349">
    <property type="entry name" value="C1-like_sf"/>
</dbReference>
<gene>
    <name evidence="9" type="ORF">Dsin_000717</name>
</gene>
<protein>
    <recommendedName>
        <fullName evidence="7">Nucleolar protein 10</fullName>
    </recommendedName>
</protein>
<dbReference type="PANTHER" id="PTHR13305:SF6">
    <property type="entry name" value="H_ACA RIBONUCLEOPROTEIN COMPLEX SUBUNIT 3-LIKE PROTEIN"/>
    <property type="match status" value="1"/>
</dbReference>
<dbReference type="SUPFAM" id="SSF57889">
    <property type="entry name" value="Cysteine-rich domain"/>
    <property type="match status" value="1"/>
</dbReference>
<dbReference type="GO" id="GO:0031118">
    <property type="term" value="P:rRNA pseudouridine synthesis"/>
    <property type="evidence" value="ECO:0007669"/>
    <property type="project" value="TreeGrafter"/>
</dbReference>